<name>A0A9J5W8U4_SOLCO</name>
<organism evidence="1 2">
    <name type="scientific">Solanum commersonii</name>
    <name type="common">Commerson's wild potato</name>
    <name type="synonym">Commerson's nightshade</name>
    <dbReference type="NCBI Taxonomy" id="4109"/>
    <lineage>
        <taxon>Eukaryota</taxon>
        <taxon>Viridiplantae</taxon>
        <taxon>Streptophyta</taxon>
        <taxon>Embryophyta</taxon>
        <taxon>Tracheophyta</taxon>
        <taxon>Spermatophyta</taxon>
        <taxon>Magnoliopsida</taxon>
        <taxon>eudicotyledons</taxon>
        <taxon>Gunneridae</taxon>
        <taxon>Pentapetalae</taxon>
        <taxon>asterids</taxon>
        <taxon>lamiids</taxon>
        <taxon>Solanales</taxon>
        <taxon>Solanaceae</taxon>
        <taxon>Solanoideae</taxon>
        <taxon>Solaneae</taxon>
        <taxon>Solanum</taxon>
    </lineage>
</organism>
<evidence type="ECO:0000313" key="1">
    <source>
        <dbReference type="EMBL" id="KAG5571977.1"/>
    </source>
</evidence>
<accession>A0A9J5W8U4</accession>
<protein>
    <submittedName>
        <fullName evidence="1">Uncharacterized protein</fullName>
    </submittedName>
</protein>
<dbReference type="AlphaFoldDB" id="A0A9J5W8U4"/>
<evidence type="ECO:0000313" key="2">
    <source>
        <dbReference type="Proteomes" id="UP000824120"/>
    </source>
</evidence>
<proteinExistence type="predicted"/>
<comment type="caution">
    <text evidence="1">The sequence shown here is derived from an EMBL/GenBank/DDBJ whole genome shotgun (WGS) entry which is preliminary data.</text>
</comment>
<keyword evidence="2" id="KW-1185">Reference proteome</keyword>
<sequence>MHILSQHLMKTHKFEVFGVGGKAWTLLSKKEQRQLKERRNEDLRIVKPVRVLSLERKDQISGERSSLCVVEQFHEAVLCRPMIQSTMMLKDRARRR</sequence>
<dbReference type="EMBL" id="JACXVP010000012">
    <property type="protein sequence ID" value="KAG5571977.1"/>
    <property type="molecule type" value="Genomic_DNA"/>
</dbReference>
<dbReference type="Proteomes" id="UP000824120">
    <property type="component" value="Chromosome 12"/>
</dbReference>
<gene>
    <name evidence="1" type="ORF">H5410_061743</name>
</gene>
<reference evidence="1 2" key="1">
    <citation type="submission" date="2020-09" db="EMBL/GenBank/DDBJ databases">
        <title>De no assembly of potato wild relative species, Solanum commersonii.</title>
        <authorList>
            <person name="Cho K."/>
        </authorList>
    </citation>
    <scope>NUCLEOTIDE SEQUENCE [LARGE SCALE GENOMIC DNA]</scope>
    <source>
        <strain evidence="1">LZ3.2</strain>
        <tissue evidence="1">Leaf</tissue>
    </source>
</reference>